<dbReference type="InterPro" id="IPR036452">
    <property type="entry name" value="Ribo_hydro-like"/>
</dbReference>
<dbReference type="PANTHER" id="PTHR43264">
    <property type="match status" value="1"/>
</dbReference>
<dbReference type="Gene3D" id="3.90.245.10">
    <property type="entry name" value="Ribonucleoside hydrolase-like"/>
    <property type="match status" value="1"/>
</dbReference>
<dbReference type="Proteomes" id="UP001050691">
    <property type="component" value="Unassembled WGS sequence"/>
</dbReference>
<feature type="domain" description="Inosine/uridine-preferring nucleoside hydrolase" evidence="2">
    <location>
        <begin position="28"/>
        <end position="252"/>
    </location>
</feature>
<reference evidence="3" key="1">
    <citation type="submission" date="2021-10" db="EMBL/GenBank/DDBJ databases">
        <title>De novo Genome Assembly of Clathrus columnatus (Basidiomycota, Fungi) Using Illumina and Nanopore Sequence Data.</title>
        <authorList>
            <person name="Ogiso-Tanaka E."/>
            <person name="Itagaki H."/>
            <person name="Hosoya T."/>
            <person name="Hosaka K."/>
        </authorList>
    </citation>
    <scope>NUCLEOTIDE SEQUENCE</scope>
    <source>
        <strain evidence="3">MO-923</strain>
    </source>
</reference>
<accession>A0AAV5AJW9</accession>
<dbReference type="EMBL" id="BPWL01000008">
    <property type="protein sequence ID" value="GJJ13414.1"/>
    <property type="molecule type" value="Genomic_DNA"/>
</dbReference>
<dbReference type="SUPFAM" id="SSF53590">
    <property type="entry name" value="Nucleoside hydrolase"/>
    <property type="match status" value="1"/>
</dbReference>
<gene>
    <name evidence="3" type="ORF">Clacol_007668</name>
</gene>
<dbReference type="InterPro" id="IPR001910">
    <property type="entry name" value="Inosine/uridine_hydrolase_dom"/>
</dbReference>
<keyword evidence="4" id="KW-1185">Reference proteome</keyword>
<name>A0AAV5AJW9_9AGAM</name>
<evidence type="ECO:0000256" key="1">
    <source>
        <dbReference type="ARBA" id="ARBA00009176"/>
    </source>
</evidence>
<organism evidence="3 4">
    <name type="scientific">Clathrus columnatus</name>
    <dbReference type="NCBI Taxonomy" id="1419009"/>
    <lineage>
        <taxon>Eukaryota</taxon>
        <taxon>Fungi</taxon>
        <taxon>Dikarya</taxon>
        <taxon>Basidiomycota</taxon>
        <taxon>Agaricomycotina</taxon>
        <taxon>Agaricomycetes</taxon>
        <taxon>Phallomycetidae</taxon>
        <taxon>Phallales</taxon>
        <taxon>Clathraceae</taxon>
        <taxon>Clathrus</taxon>
    </lineage>
</organism>
<dbReference type="GO" id="GO:0016799">
    <property type="term" value="F:hydrolase activity, hydrolyzing N-glycosyl compounds"/>
    <property type="evidence" value="ECO:0007669"/>
    <property type="project" value="InterPro"/>
</dbReference>
<evidence type="ECO:0000313" key="4">
    <source>
        <dbReference type="Proteomes" id="UP001050691"/>
    </source>
</evidence>
<comment type="caution">
    <text evidence="3">The sequence shown here is derived from an EMBL/GenBank/DDBJ whole genome shotgun (WGS) entry which is preliminary data.</text>
</comment>
<dbReference type="PANTHER" id="PTHR43264:SF1">
    <property type="entry name" value="INOSINE_URIDINE-PREFERRING NUCLEOSIDE HYDROLASE DOMAIN-CONTAINING PROTEIN"/>
    <property type="match status" value="1"/>
</dbReference>
<dbReference type="AlphaFoldDB" id="A0AAV5AJW9"/>
<comment type="similarity">
    <text evidence="1">Belongs to the IUNH family.</text>
</comment>
<evidence type="ECO:0000313" key="3">
    <source>
        <dbReference type="EMBL" id="GJJ13414.1"/>
    </source>
</evidence>
<evidence type="ECO:0000259" key="2">
    <source>
        <dbReference type="Pfam" id="PF01156"/>
    </source>
</evidence>
<dbReference type="Pfam" id="PF01156">
    <property type="entry name" value="IU_nuc_hydro"/>
    <property type="match status" value="1"/>
</dbReference>
<proteinExistence type="inferred from homology"/>
<protein>
    <recommendedName>
        <fullName evidence="2">Inosine/uridine-preferring nucleoside hydrolase domain-containing protein</fullName>
    </recommendedName>
</protein>
<sequence>MTVSPLNNRVYPDFVPPKKPPSNSVRKLIIDTDFLTYSDDAGAIAMANILQSMGYSETLGIVSDVTSNYSLPGIAAINTWYCHSNIPLSQTERITNASREPRIDSTTPEYIKDVSDSHRFPQHFDRSQTKTPLRFYKEILANENDNSVTIVAIGFLTNLNELLSSPGGKDLIRRKVRELIIQGGSPNATTDPHPAGYNLEIDLPASHNVIKDWPSPITFLPGFVGKMVQIGQEVLDISETNPIQLIYQNVTFDFKWGAYDILAVYYSILGLEEGSLEYGNVDGLGTLDFVPDPMGVVEVRTNSVWDYSIAPVAPRRFLQLKQSNTTISEKLTALLTSYGDGRPQC</sequence>